<dbReference type="Proteomes" id="UP000283634">
    <property type="component" value="Unassembled WGS sequence"/>
</dbReference>
<evidence type="ECO:0000313" key="3">
    <source>
        <dbReference type="Proteomes" id="UP000283634"/>
    </source>
</evidence>
<comment type="caution">
    <text evidence="2">The sequence shown here is derived from an EMBL/GenBank/DDBJ whole genome shotgun (WGS) entry which is preliminary data.</text>
</comment>
<reference evidence="2 3" key="1">
    <citation type="journal article" date="2018" name="BMC Genomics">
        <title>Genomic comparison of Trypanosoma conorhini and Trypanosoma rangeli to Trypanosoma cruzi strains of high and low virulence.</title>
        <authorList>
            <person name="Bradwell K.R."/>
            <person name="Koparde V.N."/>
            <person name="Matveyev A.V."/>
            <person name="Serrano M.G."/>
            <person name="Alves J.M."/>
            <person name="Parikh H."/>
            <person name="Huang B."/>
            <person name="Lee V."/>
            <person name="Espinosa-Alvarez O."/>
            <person name="Ortiz P.A."/>
            <person name="Costa-Martins A.G."/>
            <person name="Teixeira M.M."/>
            <person name="Buck G.A."/>
        </authorList>
    </citation>
    <scope>NUCLEOTIDE SEQUENCE [LARGE SCALE GENOMIC DNA]</scope>
    <source>
        <strain evidence="2 3">AM80</strain>
    </source>
</reference>
<sequence>MLVGHRPRLTVLEMRSQAGVRGILLPAQSGAACWKGATLLQRRGCRRQGEMTSSMAALSNASRDGRDPMTTLTDVFKAHPSALRLHRELTICLSNGEAKRAADLASVLAETVKRVCKQMREGTEEKTEGTPLSTPVGPSETTAANDVKEYALPVGPEDIEFSTEATRRYVLDKHSDDSAEAFIKAEREHPRSGDSGIPVCGNPPFWKQPSALRVTLLETSFEMTLTDGEDAENPLCPRSTEVEEHEKNRMALLDEYLTREKKRWELQKGAIGRAVLTTAQTLGLTPEHLHSALGEKSGTTHIAGQDGRFSVLKHCNLIIRGEAPEVELMAKEAAGRVRAAAEEELEVLASRMERRGLPLTPQERELALFELVLTKSKMRYVVGLHRELQVALDACEALRREASQQRIFSGSEFFTQKVVEKLNKVAPDDSETSAEDVELIEILSAPVLPFTFMLKMCLWFDVPRDA</sequence>
<gene>
    <name evidence="2" type="ORF">TraAM80_04707</name>
</gene>
<protein>
    <submittedName>
        <fullName evidence="2">Uncharacterized protein</fullName>
    </submittedName>
</protein>
<organism evidence="2 3">
    <name type="scientific">Trypanosoma rangeli</name>
    <dbReference type="NCBI Taxonomy" id="5698"/>
    <lineage>
        <taxon>Eukaryota</taxon>
        <taxon>Discoba</taxon>
        <taxon>Euglenozoa</taxon>
        <taxon>Kinetoplastea</taxon>
        <taxon>Metakinetoplastina</taxon>
        <taxon>Trypanosomatida</taxon>
        <taxon>Trypanosomatidae</taxon>
        <taxon>Trypanosoma</taxon>
        <taxon>Herpetosoma</taxon>
    </lineage>
</organism>
<dbReference type="OrthoDB" id="273065at2759"/>
<dbReference type="OMA" id="VFQRHPP"/>
<feature type="region of interest" description="Disordered" evidence="1">
    <location>
        <begin position="120"/>
        <end position="140"/>
    </location>
</feature>
<dbReference type="EMBL" id="MKGL01000142">
    <property type="protein sequence ID" value="RNF05147.1"/>
    <property type="molecule type" value="Genomic_DNA"/>
</dbReference>
<dbReference type="RefSeq" id="XP_029238509.1">
    <property type="nucleotide sequence ID" value="XM_029381625.1"/>
</dbReference>
<dbReference type="GeneID" id="40328640"/>
<evidence type="ECO:0000313" key="2">
    <source>
        <dbReference type="EMBL" id="RNF05147.1"/>
    </source>
</evidence>
<name>A0A3R7KEY6_TRYRA</name>
<keyword evidence="3" id="KW-1185">Reference proteome</keyword>
<dbReference type="AlphaFoldDB" id="A0A3R7KEY6"/>
<accession>A0A3R7KEY6</accession>
<evidence type="ECO:0000256" key="1">
    <source>
        <dbReference type="SAM" id="MobiDB-lite"/>
    </source>
</evidence>
<dbReference type="PROSITE" id="PS51257">
    <property type="entry name" value="PROKAR_LIPOPROTEIN"/>
    <property type="match status" value="1"/>
</dbReference>
<proteinExistence type="predicted"/>